<keyword evidence="3" id="KW-0347">Helicase</keyword>
<protein>
    <submittedName>
        <fullName evidence="3">DEAD/DEAH box helicase family protein</fullName>
    </submittedName>
</protein>
<keyword evidence="1" id="KW-0378">Hydrolase</keyword>
<dbReference type="PANTHER" id="PTHR45766">
    <property type="entry name" value="DNA ANNEALING HELICASE AND ENDONUCLEASE ZRANB3 FAMILY MEMBER"/>
    <property type="match status" value="1"/>
</dbReference>
<keyword evidence="3" id="KW-0547">Nucleotide-binding</keyword>
<evidence type="ECO:0000313" key="4">
    <source>
        <dbReference type="Proteomes" id="UP001273768"/>
    </source>
</evidence>
<dbReference type="EMBL" id="JABFFQ010000010">
    <property type="protein sequence ID" value="MDV4343779.1"/>
    <property type="molecule type" value="Genomic_DNA"/>
</dbReference>
<accession>A0ABU3Z587</accession>
<dbReference type="RefSeq" id="WP_317296960.1">
    <property type="nucleotide sequence ID" value="NZ_JABFFQ010000010.1"/>
</dbReference>
<dbReference type="Pfam" id="PF00271">
    <property type="entry name" value="Helicase_C"/>
    <property type="match status" value="1"/>
</dbReference>
<proteinExistence type="predicted"/>
<dbReference type="GO" id="GO:0004386">
    <property type="term" value="F:helicase activity"/>
    <property type="evidence" value="ECO:0007669"/>
    <property type="project" value="UniProtKB-KW"/>
</dbReference>
<dbReference type="InterPro" id="IPR038718">
    <property type="entry name" value="SNF2-like_sf"/>
</dbReference>
<keyword evidence="4" id="KW-1185">Reference proteome</keyword>
<dbReference type="Gene3D" id="3.40.50.10810">
    <property type="entry name" value="Tandem AAA-ATPase domain"/>
    <property type="match status" value="1"/>
</dbReference>
<evidence type="ECO:0000259" key="2">
    <source>
        <dbReference type="PROSITE" id="PS51192"/>
    </source>
</evidence>
<dbReference type="SMART" id="SM00490">
    <property type="entry name" value="HELICc"/>
    <property type="match status" value="1"/>
</dbReference>
<dbReference type="InterPro" id="IPR001650">
    <property type="entry name" value="Helicase_C-like"/>
</dbReference>
<feature type="domain" description="Helicase ATP-binding" evidence="2">
    <location>
        <begin position="128"/>
        <end position="296"/>
    </location>
</feature>
<evidence type="ECO:0000256" key="1">
    <source>
        <dbReference type="ARBA" id="ARBA00022801"/>
    </source>
</evidence>
<dbReference type="Proteomes" id="UP001273768">
    <property type="component" value="Unassembled WGS sequence"/>
</dbReference>
<dbReference type="Gene3D" id="3.40.50.300">
    <property type="entry name" value="P-loop containing nucleotide triphosphate hydrolases"/>
    <property type="match status" value="1"/>
</dbReference>
<organism evidence="3 4">
    <name type="scientific">Methanoculleus nereidis</name>
    <dbReference type="NCBI Taxonomy" id="2735141"/>
    <lineage>
        <taxon>Archaea</taxon>
        <taxon>Methanobacteriati</taxon>
        <taxon>Methanobacteriota</taxon>
        <taxon>Stenosarchaea group</taxon>
        <taxon>Methanomicrobia</taxon>
        <taxon>Methanomicrobiales</taxon>
        <taxon>Methanomicrobiaceae</taxon>
        <taxon>Methanoculleus</taxon>
    </lineage>
</organism>
<gene>
    <name evidence="3" type="ORF">HL657_11490</name>
</gene>
<sequence>MFTIDYDPNSDRIAIRGISATQLLKSRSGTALSVILGFRPQGNDLLIGPAENRPGSKIADTVKTLSEAGIDTELSDTAKRVLKEHITYLRSFRSSSVAGRELFQNPPVSVSLPPSFHRELRKFQILPVRHLIEVANAANFSVPGSGKTTMVLAAYSILKDIGEISKIFVVCPRSAFVPWTEEYQECFGATPNALQIAGQPLDRAQQMANAERFELFLCTYQMLANERDAVAQILRKYPCLLVLDESHHIKRGEGGAWFDAVNEIAPLARRRIILTGTPAPNRLEDLLPQFEVLWPGLNPARKAMDLYGKDDRIEDFRESLRPYYARVRKDELELPKRNVIRIPVRLGDVQQRIYNILCNRILPHTLRKIEERNLVRDLRKALVIRLLQAASNPTLLGEYSNEFRVPPFSAAGVDLDQLIQNYSDYETPQKLLVAVNIATQLAEERQKSIIWTSFVHNAELLYKTVKDSGIEAVLVTGSTTKDEGSEQNRDALLHQFKTDKSTKVLVATIPAIAESVSLHKECHDAIYVDRTFNCGLYMQTLDRIHRVGLPPDANVRYHLLLGVNTLDETVNTRLQHKMDVMYRVLNDDIDILDLDVPDDLSEGDWDSDDIAAVLEHLRQHISQ</sequence>
<dbReference type="PROSITE" id="PS51192">
    <property type="entry name" value="HELICASE_ATP_BIND_1"/>
    <property type="match status" value="1"/>
</dbReference>
<keyword evidence="3" id="KW-0067">ATP-binding</keyword>
<name>A0ABU3Z587_9EURY</name>
<comment type="caution">
    <text evidence="3">The sequence shown here is derived from an EMBL/GenBank/DDBJ whole genome shotgun (WGS) entry which is preliminary data.</text>
</comment>
<dbReference type="SMART" id="SM00487">
    <property type="entry name" value="DEXDc"/>
    <property type="match status" value="1"/>
</dbReference>
<dbReference type="InterPro" id="IPR000330">
    <property type="entry name" value="SNF2_N"/>
</dbReference>
<dbReference type="InterPro" id="IPR014001">
    <property type="entry name" value="Helicase_ATP-bd"/>
</dbReference>
<evidence type="ECO:0000313" key="3">
    <source>
        <dbReference type="EMBL" id="MDV4343779.1"/>
    </source>
</evidence>
<dbReference type="SUPFAM" id="SSF52540">
    <property type="entry name" value="P-loop containing nucleoside triphosphate hydrolases"/>
    <property type="match status" value="2"/>
</dbReference>
<dbReference type="PANTHER" id="PTHR45766:SF6">
    <property type="entry name" value="SWI_SNF-RELATED MATRIX-ASSOCIATED ACTIN-DEPENDENT REGULATOR OF CHROMATIN SUBFAMILY A-LIKE PROTEIN 1"/>
    <property type="match status" value="1"/>
</dbReference>
<reference evidence="3 4" key="1">
    <citation type="submission" date="2020-05" db="EMBL/GenBank/DDBJ databases">
        <title>Isolation and characterization of methanoarchaea from a cold seep at offshore SW Taiwan.</title>
        <authorList>
            <person name="Chen Y.-W."/>
            <person name="Chen S.-C."/>
            <person name="Lai M.-C."/>
        </authorList>
    </citation>
    <scope>NUCLEOTIDE SEQUENCE [LARGE SCALE GENOMIC DNA]</scope>
    <source>
        <strain evidence="3 4">YWC-01</strain>
    </source>
</reference>
<dbReference type="Pfam" id="PF00176">
    <property type="entry name" value="SNF2-rel_dom"/>
    <property type="match status" value="1"/>
</dbReference>
<dbReference type="InterPro" id="IPR027417">
    <property type="entry name" value="P-loop_NTPase"/>
</dbReference>